<dbReference type="InParanoid" id="M4ER65"/>
<accession>M4ER65</accession>
<name>M4ER65_BRACM</name>
<dbReference type="EnsemblPlants" id="Bra031288.1">
    <property type="protein sequence ID" value="Bra031288.1-P"/>
    <property type="gene ID" value="Bra031288"/>
</dbReference>
<proteinExistence type="predicted"/>
<dbReference type="Proteomes" id="UP000011750">
    <property type="component" value="Chromosome A05"/>
</dbReference>
<reference evidence="1 2" key="1">
    <citation type="journal article" date="2011" name="Nat. Genet.">
        <title>The genome of the mesopolyploid crop species Brassica rapa.</title>
        <authorList>
            <consortium name="Brassica rapa Genome Sequencing Project Consortium"/>
            <person name="Wang X."/>
            <person name="Wang H."/>
            <person name="Wang J."/>
            <person name="Sun R."/>
            <person name="Wu J."/>
            <person name="Liu S."/>
            <person name="Bai Y."/>
            <person name="Mun J.H."/>
            <person name="Bancroft I."/>
            <person name="Cheng F."/>
            <person name="Huang S."/>
            <person name="Li X."/>
            <person name="Hua W."/>
            <person name="Wang J."/>
            <person name="Wang X."/>
            <person name="Freeling M."/>
            <person name="Pires J.C."/>
            <person name="Paterson A.H."/>
            <person name="Chalhoub B."/>
            <person name="Wang B."/>
            <person name="Hayward A."/>
            <person name="Sharpe A.G."/>
            <person name="Park B.S."/>
            <person name="Weisshaar B."/>
            <person name="Liu B."/>
            <person name="Li B."/>
            <person name="Liu B."/>
            <person name="Tong C."/>
            <person name="Song C."/>
            <person name="Duran C."/>
            <person name="Peng C."/>
            <person name="Geng C."/>
            <person name="Koh C."/>
            <person name="Lin C."/>
            <person name="Edwards D."/>
            <person name="Mu D."/>
            <person name="Shen D."/>
            <person name="Soumpourou E."/>
            <person name="Li F."/>
            <person name="Fraser F."/>
            <person name="Conant G."/>
            <person name="Lassalle G."/>
            <person name="King G.J."/>
            <person name="Bonnema G."/>
            <person name="Tang H."/>
            <person name="Wang H."/>
            <person name="Belcram H."/>
            <person name="Zhou H."/>
            <person name="Hirakawa H."/>
            <person name="Abe H."/>
            <person name="Guo H."/>
            <person name="Wang H."/>
            <person name="Jin H."/>
            <person name="Parkin I.A."/>
            <person name="Batley J."/>
            <person name="Kim J.S."/>
            <person name="Just J."/>
            <person name="Li J."/>
            <person name="Xu J."/>
            <person name="Deng J."/>
            <person name="Kim J.A."/>
            <person name="Li J."/>
            <person name="Yu J."/>
            <person name="Meng J."/>
            <person name="Wang J."/>
            <person name="Min J."/>
            <person name="Poulain J."/>
            <person name="Wang J."/>
            <person name="Hatakeyama K."/>
            <person name="Wu K."/>
            <person name="Wang L."/>
            <person name="Fang L."/>
            <person name="Trick M."/>
            <person name="Links M.G."/>
            <person name="Zhao M."/>
            <person name="Jin M."/>
            <person name="Ramchiary N."/>
            <person name="Drou N."/>
            <person name="Berkman P.J."/>
            <person name="Cai Q."/>
            <person name="Huang Q."/>
            <person name="Li R."/>
            <person name="Tabata S."/>
            <person name="Cheng S."/>
            <person name="Zhang S."/>
            <person name="Zhang S."/>
            <person name="Huang S."/>
            <person name="Sato S."/>
            <person name="Sun S."/>
            <person name="Kwon S.J."/>
            <person name="Choi S.R."/>
            <person name="Lee T.H."/>
            <person name="Fan W."/>
            <person name="Zhao X."/>
            <person name="Tan X."/>
            <person name="Xu X."/>
            <person name="Wang Y."/>
            <person name="Qiu Y."/>
            <person name="Yin Y."/>
            <person name="Li Y."/>
            <person name="Du Y."/>
            <person name="Liao Y."/>
            <person name="Lim Y."/>
            <person name="Narusaka Y."/>
            <person name="Wang Y."/>
            <person name="Wang Z."/>
            <person name="Li Z."/>
            <person name="Wang Z."/>
            <person name="Xiong Z."/>
            <person name="Zhang Z."/>
        </authorList>
    </citation>
    <scope>NUCLEOTIDE SEQUENCE [LARGE SCALE GENOMIC DNA]</scope>
    <source>
        <strain evidence="1 2">cv. Chiifu-401-42</strain>
    </source>
</reference>
<protein>
    <submittedName>
        <fullName evidence="1">Uncharacterized protein</fullName>
    </submittedName>
</protein>
<keyword evidence="2" id="KW-1185">Reference proteome</keyword>
<reference evidence="1" key="3">
    <citation type="submission" date="2023-03" db="UniProtKB">
        <authorList>
            <consortium name="EnsemblPlants"/>
        </authorList>
    </citation>
    <scope>IDENTIFICATION</scope>
    <source>
        <strain evidence="1">cv. Chiifu-401-42</strain>
    </source>
</reference>
<dbReference type="AlphaFoldDB" id="M4ER65"/>
<dbReference type="eggNOG" id="KOG1057">
    <property type="taxonomic scope" value="Eukaryota"/>
</dbReference>
<dbReference type="HOGENOM" id="CLU_2657949_0_0_1"/>
<dbReference type="PANTHER" id="PTHR12750">
    <property type="entry name" value="DIPHOSPHOINOSITOL PENTAKISPHOSPHATE KINASE"/>
    <property type="match status" value="1"/>
</dbReference>
<organism evidence="1 2">
    <name type="scientific">Brassica campestris</name>
    <name type="common">Field mustard</name>
    <dbReference type="NCBI Taxonomy" id="3711"/>
    <lineage>
        <taxon>Eukaryota</taxon>
        <taxon>Viridiplantae</taxon>
        <taxon>Streptophyta</taxon>
        <taxon>Embryophyta</taxon>
        <taxon>Tracheophyta</taxon>
        <taxon>Spermatophyta</taxon>
        <taxon>Magnoliopsida</taxon>
        <taxon>eudicotyledons</taxon>
        <taxon>Gunneridae</taxon>
        <taxon>Pentapetalae</taxon>
        <taxon>rosids</taxon>
        <taxon>malvids</taxon>
        <taxon>Brassicales</taxon>
        <taxon>Brassicaceae</taxon>
        <taxon>Brassiceae</taxon>
        <taxon>Brassica</taxon>
    </lineage>
</organism>
<evidence type="ECO:0000313" key="1">
    <source>
        <dbReference type="EnsemblPlants" id="Bra031288.1-P"/>
    </source>
</evidence>
<evidence type="ECO:0000313" key="2">
    <source>
        <dbReference type="Proteomes" id="UP000011750"/>
    </source>
</evidence>
<dbReference type="Gramene" id="Bra031288.1">
    <property type="protein sequence ID" value="Bra031288.1-P"/>
    <property type="gene ID" value="Bra031288"/>
</dbReference>
<dbReference type="GO" id="GO:0000829">
    <property type="term" value="F:diphosphoinositol pentakisphosphate kinase activity"/>
    <property type="evidence" value="ECO:0007669"/>
    <property type="project" value="InterPro"/>
</dbReference>
<dbReference type="PANTHER" id="PTHR12750:SF23">
    <property type="entry name" value="INOSITOL HEXAKISPHOSPHATE AND DIPHOSPHOINOSITOL-PENTAKISPHOSPHATE KINASE VIP1"/>
    <property type="match status" value="1"/>
</dbReference>
<sequence>MIHEQRRKRDGKRIREMRLDEEIEEMFAAAFAKGMLDLEGQLTPILVSLVSKDSSMLDGLDTASIEMEAAKVCPMT</sequence>
<reference evidence="1 2" key="2">
    <citation type="journal article" date="2018" name="Hortic Res">
        <title>Improved Brassica rapa reference genome by single-molecule sequencing and chromosome conformation capture technologies.</title>
        <authorList>
            <person name="Zhang L."/>
            <person name="Cai X."/>
            <person name="Wu J."/>
            <person name="Liu M."/>
            <person name="Grob S."/>
            <person name="Cheng F."/>
            <person name="Liang J."/>
            <person name="Cai C."/>
            <person name="Liu Z."/>
            <person name="Liu B."/>
            <person name="Wang F."/>
            <person name="Li S."/>
            <person name="Liu F."/>
            <person name="Li X."/>
            <person name="Cheng L."/>
            <person name="Yang W."/>
            <person name="Li M.H."/>
            <person name="Grossniklaus U."/>
            <person name="Zheng H."/>
            <person name="Wang X."/>
        </authorList>
    </citation>
    <scope>NUCLEOTIDE SEQUENCE [LARGE SCALE GENOMIC DNA]</scope>
    <source>
        <strain evidence="1 2">cv. Chiifu-401-42</strain>
    </source>
</reference>
<dbReference type="InterPro" id="IPR037446">
    <property type="entry name" value="His_Pase_VIP1"/>
</dbReference>